<dbReference type="SUPFAM" id="SSF81383">
    <property type="entry name" value="F-box domain"/>
    <property type="match status" value="1"/>
</dbReference>
<comment type="caution">
    <text evidence="3">The sequence shown here is derived from an EMBL/GenBank/DDBJ whole genome shotgun (WGS) entry which is preliminary data.</text>
</comment>
<feature type="compositionally biased region" description="Acidic residues" evidence="1">
    <location>
        <begin position="173"/>
        <end position="190"/>
    </location>
</feature>
<dbReference type="SMART" id="SM00256">
    <property type="entry name" value="FBOX"/>
    <property type="match status" value="1"/>
</dbReference>
<dbReference type="InterPro" id="IPR036047">
    <property type="entry name" value="F-box-like_dom_sf"/>
</dbReference>
<evidence type="ECO:0000256" key="1">
    <source>
        <dbReference type="SAM" id="MobiDB-lite"/>
    </source>
</evidence>
<evidence type="ECO:0000313" key="4">
    <source>
        <dbReference type="Proteomes" id="UP001187315"/>
    </source>
</evidence>
<protein>
    <recommendedName>
        <fullName evidence="2">F-box domain-containing protein</fullName>
    </recommendedName>
</protein>
<proteinExistence type="predicted"/>
<name>A0AA88T5C3_TACVA</name>
<reference evidence="3" key="1">
    <citation type="submission" date="2023-08" db="EMBL/GenBank/DDBJ databases">
        <title>Pelteobagrus vachellii genome.</title>
        <authorList>
            <person name="Liu H."/>
        </authorList>
    </citation>
    <scope>NUCLEOTIDE SEQUENCE</scope>
    <source>
        <strain evidence="3">PRFRI_2022a</strain>
        <tissue evidence="3">Muscle</tissue>
    </source>
</reference>
<feature type="region of interest" description="Disordered" evidence="1">
    <location>
        <begin position="171"/>
        <end position="190"/>
    </location>
</feature>
<gene>
    <name evidence="3" type="ORF">Q7C36_003856</name>
</gene>
<dbReference type="Gene3D" id="1.20.1280.50">
    <property type="match status" value="1"/>
</dbReference>
<dbReference type="AlphaFoldDB" id="A0AA88T5C3"/>
<organism evidence="3 4">
    <name type="scientific">Tachysurus vachellii</name>
    <name type="common">Darkbarbel catfish</name>
    <name type="synonym">Pelteobagrus vachellii</name>
    <dbReference type="NCBI Taxonomy" id="175792"/>
    <lineage>
        <taxon>Eukaryota</taxon>
        <taxon>Metazoa</taxon>
        <taxon>Chordata</taxon>
        <taxon>Craniata</taxon>
        <taxon>Vertebrata</taxon>
        <taxon>Euteleostomi</taxon>
        <taxon>Actinopterygii</taxon>
        <taxon>Neopterygii</taxon>
        <taxon>Teleostei</taxon>
        <taxon>Ostariophysi</taxon>
        <taxon>Siluriformes</taxon>
        <taxon>Bagridae</taxon>
        <taxon>Tachysurus</taxon>
    </lineage>
</organism>
<sequence>MTSLLPELLFETSGQAPSPSKDFYYLAVTRTEVIWRWWKITLRVKNLALPGERKQSHEDFVNDARLQQQVGVVFGTQILEYILNLCEGKFDYLERLSDKILLRVLSCLSYKDICQLSQTSHRFNKLCESKELWEQAIRDSGHELTPEVEMMANFCGWRKIYTSLYLTPVQLSTEEDEEDEEDEEEEAELH</sequence>
<dbReference type="InterPro" id="IPR001810">
    <property type="entry name" value="F-box_dom"/>
</dbReference>
<evidence type="ECO:0000259" key="2">
    <source>
        <dbReference type="PROSITE" id="PS50181"/>
    </source>
</evidence>
<accession>A0AA88T5C3</accession>
<dbReference type="PROSITE" id="PS50181">
    <property type="entry name" value="FBOX"/>
    <property type="match status" value="1"/>
</dbReference>
<dbReference type="EMBL" id="JAVHJS010000003">
    <property type="protein sequence ID" value="KAK2864702.1"/>
    <property type="molecule type" value="Genomic_DNA"/>
</dbReference>
<dbReference type="Pfam" id="PF00646">
    <property type="entry name" value="F-box"/>
    <property type="match status" value="1"/>
</dbReference>
<evidence type="ECO:0000313" key="3">
    <source>
        <dbReference type="EMBL" id="KAK2864702.1"/>
    </source>
</evidence>
<keyword evidence="4" id="KW-1185">Reference proteome</keyword>
<feature type="domain" description="F-box" evidence="2">
    <location>
        <begin position="90"/>
        <end position="136"/>
    </location>
</feature>
<dbReference type="Proteomes" id="UP001187315">
    <property type="component" value="Unassembled WGS sequence"/>
</dbReference>